<comment type="caution">
    <text evidence="1">The sequence shown here is derived from an EMBL/GenBank/DDBJ whole genome shotgun (WGS) entry which is preliminary data.</text>
</comment>
<dbReference type="PANTHER" id="PTHR35340:SF9">
    <property type="entry name" value="ASST-DOMAIN-CONTAINING PROTEIN"/>
    <property type="match status" value="1"/>
</dbReference>
<proteinExistence type="predicted"/>
<evidence type="ECO:0000313" key="1">
    <source>
        <dbReference type="EMBL" id="KAK4171080.1"/>
    </source>
</evidence>
<organism evidence="1 2">
    <name type="scientific">Triangularia setosa</name>
    <dbReference type="NCBI Taxonomy" id="2587417"/>
    <lineage>
        <taxon>Eukaryota</taxon>
        <taxon>Fungi</taxon>
        <taxon>Dikarya</taxon>
        <taxon>Ascomycota</taxon>
        <taxon>Pezizomycotina</taxon>
        <taxon>Sordariomycetes</taxon>
        <taxon>Sordariomycetidae</taxon>
        <taxon>Sordariales</taxon>
        <taxon>Podosporaceae</taxon>
        <taxon>Triangularia</taxon>
    </lineage>
</organism>
<sequence length="506" mass="56701">MFQECQYRSRPDLAPPKLSITIPSNRDKAAPGYLFVTPCALFDPAPNSGPEQPGAHIFRDDGDLVWSSLGYLGGWTANFQATRYKDRPVLQAFQGCLARKHAHAYGTPVLLDQSYQPVTMVQSLNKLISFHEFRIVNEKTALVQIQQPILADLTVYGGSKDQKWIVDDIFQEVDIETGETLFEGHPLKFADPSDSLVPLNLPYGTAPNQPWDFFHTNSVDKDPHGNYLVSGRHISTIYKLSGTDGSLLWRLSTANSSTSSFQPLNNLTFSYQHHARFRSCATSPDGAEIEAISFFDNAARSDKQTHGHPPEGTQMSSGKVVQLNHKQKTAELMAKYEAPDGGLSVGSQGNMQFLPNGNKFINWGVEGAVTEFDNDGRVLFHAFLDVADQRVQSYRGFKYEWEGRPREKIAVLAMRESRDGQDSMEVYVSWNGDTVTKVWKFFAEDEGKFQKIGSVERMSFETRLEVTGDKMTLFRGRDTRVFAVAMDRKGVEIGRSDAVEALRLDE</sequence>
<dbReference type="Proteomes" id="UP001302321">
    <property type="component" value="Unassembled WGS sequence"/>
</dbReference>
<dbReference type="EMBL" id="MU866647">
    <property type="protein sequence ID" value="KAK4171080.1"/>
    <property type="molecule type" value="Genomic_DNA"/>
</dbReference>
<evidence type="ECO:0000313" key="2">
    <source>
        <dbReference type="Proteomes" id="UP001302321"/>
    </source>
</evidence>
<reference evidence="1" key="2">
    <citation type="submission" date="2023-05" db="EMBL/GenBank/DDBJ databases">
        <authorList>
            <consortium name="Lawrence Berkeley National Laboratory"/>
            <person name="Steindorff A."/>
            <person name="Hensen N."/>
            <person name="Bonometti L."/>
            <person name="Westerberg I."/>
            <person name="Brannstrom I.O."/>
            <person name="Guillou S."/>
            <person name="Cros-Aarteil S."/>
            <person name="Calhoun S."/>
            <person name="Haridas S."/>
            <person name="Kuo A."/>
            <person name="Mondo S."/>
            <person name="Pangilinan J."/>
            <person name="Riley R."/>
            <person name="Labutti K."/>
            <person name="Andreopoulos B."/>
            <person name="Lipzen A."/>
            <person name="Chen C."/>
            <person name="Yanf M."/>
            <person name="Daum C."/>
            <person name="Ng V."/>
            <person name="Clum A."/>
            <person name="Ohm R."/>
            <person name="Martin F."/>
            <person name="Silar P."/>
            <person name="Natvig D."/>
            <person name="Lalanne C."/>
            <person name="Gautier V."/>
            <person name="Ament-Velasquez S.L."/>
            <person name="Kruys A."/>
            <person name="Hutchinson M.I."/>
            <person name="Powell A.J."/>
            <person name="Barry K."/>
            <person name="Miller A.N."/>
            <person name="Grigoriev I.V."/>
            <person name="Debuchy R."/>
            <person name="Gladieux P."/>
            <person name="Thoren M.H."/>
            <person name="Johannesson H."/>
        </authorList>
    </citation>
    <scope>NUCLEOTIDE SEQUENCE</scope>
    <source>
        <strain evidence="1">CBS 892.96</strain>
    </source>
</reference>
<dbReference type="PANTHER" id="PTHR35340">
    <property type="entry name" value="PQQ ENZYME REPEAT PROTEIN-RELATED"/>
    <property type="match status" value="1"/>
</dbReference>
<dbReference type="InterPro" id="IPR039535">
    <property type="entry name" value="ASST-like"/>
</dbReference>
<dbReference type="SUPFAM" id="SSF63829">
    <property type="entry name" value="Calcium-dependent phosphotriesterase"/>
    <property type="match status" value="1"/>
</dbReference>
<dbReference type="Pfam" id="PF14269">
    <property type="entry name" value="Arylsulfotran_2"/>
    <property type="match status" value="1"/>
</dbReference>
<keyword evidence="2" id="KW-1185">Reference proteome</keyword>
<accession>A0AAN6VXD2</accession>
<dbReference type="AlphaFoldDB" id="A0AAN6VXD2"/>
<protein>
    <submittedName>
        <fullName evidence="1">Arylsulfotransferase</fullName>
    </submittedName>
</protein>
<name>A0AAN6VXD2_9PEZI</name>
<dbReference type="InterPro" id="IPR053143">
    <property type="entry name" value="Arylsulfate_ST"/>
</dbReference>
<gene>
    <name evidence="1" type="ORF">QBC36DRAFT_200080</name>
</gene>
<reference evidence="1" key="1">
    <citation type="journal article" date="2023" name="Mol. Phylogenet. Evol.">
        <title>Genome-scale phylogeny and comparative genomics of the fungal order Sordariales.</title>
        <authorList>
            <person name="Hensen N."/>
            <person name="Bonometti L."/>
            <person name="Westerberg I."/>
            <person name="Brannstrom I.O."/>
            <person name="Guillou S."/>
            <person name="Cros-Aarteil S."/>
            <person name="Calhoun S."/>
            <person name="Haridas S."/>
            <person name="Kuo A."/>
            <person name="Mondo S."/>
            <person name="Pangilinan J."/>
            <person name="Riley R."/>
            <person name="LaButti K."/>
            <person name="Andreopoulos B."/>
            <person name="Lipzen A."/>
            <person name="Chen C."/>
            <person name="Yan M."/>
            <person name="Daum C."/>
            <person name="Ng V."/>
            <person name="Clum A."/>
            <person name="Steindorff A."/>
            <person name="Ohm R.A."/>
            <person name="Martin F."/>
            <person name="Silar P."/>
            <person name="Natvig D.O."/>
            <person name="Lalanne C."/>
            <person name="Gautier V."/>
            <person name="Ament-Velasquez S.L."/>
            <person name="Kruys A."/>
            <person name="Hutchinson M.I."/>
            <person name="Powell A.J."/>
            <person name="Barry K."/>
            <person name="Miller A.N."/>
            <person name="Grigoriev I.V."/>
            <person name="Debuchy R."/>
            <person name="Gladieux P."/>
            <person name="Hiltunen Thoren M."/>
            <person name="Johannesson H."/>
        </authorList>
    </citation>
    <scope>NUCLEOTIDE SEQUENCE</scope>
    <source>
        <strain evidence="1">CBS 892.96</strain>
    </source>
</reference>